<dbReference type="PANTHER" id="PTHR22916">
    <property type="entry name" value="GLYCOSYLTRANSFERASE"/>
    <property type="match status" value="1"/>
</dbReference>
<sequence length="236" mass="27472">MKPFVSVLTPTYNRRKFIPAAIAMYKAQTYPKDRMEWIIIDDGSDKVEDLFKEASKTIPNIKYIPLDTKLLIGQKRNMLNDNAKGEIMVAMDDDDYYPPERVSHAVMKFIQNPKIMLAGSSEMYLYFRVDGKICKAGPYNPNHCTNGTMCYRRPYMLTHRYDETQTHAEEKSFLDDYKNPMIQLDPFKCILVMCHADNTFDKNNLRNSNNPLLVETSMKINGFIRDKALRDFFVSC</sequence>
<dbReference type="Gene3D" id="3.90.550.10">
    <property type="entry name" value="Spore Coat Polysaccharide Biosynthesis Protein SpsA, Chain A"/>
    <property type="match status" value="1"/>
</dbReference>
<organism evidence="2">
    <name type="scientific">viral metagenome</name>
    <dbReference type="NCBI Taxonomy" id="1070528"/>
    <lineage>
        <taxon>unclassified sequences</taxon>
        <taxon>metagenomes</taxon>
        <taxon>organismal metagenomes</taxon>
    </lineage>
</organism>
<dbReference type="AlphaFoldDB" id="A0A6C0AQ01"/>
<dbReference type="EMBL" id="MN740758">
    <property type="protein sequence ID" value="QHS81540.1"/>
    <property type="molecule type" value="Genomic_DNA"/>
</dbReference>
<dbReference type="CDD" id="cd00761">
    <property type="entry name" value="Glyco_tranf_GTA_type"/>
    <property type="match status" value="1"/>
</dbReference>
<dbReference type="Pfam" id="PF00535">
    <property type="entry name" value="Glycos_transf_2"/>
    <property type="match status" value="1"/>
</dbReference>
<evidence type="ECO:0000259" key="1">
    <source>
        <dbReference type="Pfam" id="PF00535"/>
    </source>
</evidence>
<dbReference type="SUPFAM" id="SSF53448">
    <property type="entry name" value="Nucleotide-diphospho-sugar transferases"/>
    <property type="match status" value="1"/>
</dbReference>
<dbReference type="InterPro" id="IPR001173">
    <property type="entry name" value="Glyco_trans_2-like"/>
</dbReference>
<protein>
    <recommendedName>
        <fullName evidence="1">Glycosyltransferase 2-like domain-containing protein</fullName>
    </recommendedName>
</protein>
<proteinExistence type="predicted"/>
<accession>A0A6C0AQ01</accession>
<dbReference type="InterPro" id="IPR029044">
    <property type="entry name" value="Nucleotide-diphossugar_trans"/>
</dbReference>
<reference evidence="2" key="1">
    <citation type="journal article" date="2020" name="Nature">
        <title>Giant virus diversity and host interactions through global metagenomics.</title>
        <authorList>
            <person name="Schulz F."/>
            <person name="Roux S."/>
            <person name="Paez-Espino D."/>
            <person name="Jungbluth S."/>
            <person name="Walsh D.A."/>
            <person name="Denef V.J."/>
            <person name="McMahon K.D."/>
            <person name="Konstantinidis K.T."/>
            <person name="Eloe-Fadrosh E.A."/>
            <person name="Kyrpides N.C."/>
            <person name="Woyke T."/>
        </authorList>
    </citation>
    <scope>NUCLEOTIDE SEQUENCE</scope>
    <source>
        <strain evidence="2">GVMAG-S-1101164-72</strain>
    </source>
</reference>
<evidence type="ECO:0000313" key="2">
    <source>
        <dbReference type="EMBL" id="QHS81540.1"/>
    </source>
</evidence>
<dbReference type="GO" id="GO:0016758">
    <property type="term" value="F:hexosyltransferase activity"/>
    <property type="evidence" value="ECO:0007669"/>
    <property type="project" value="UniProtKB-ARBA"/>
</dbReference>
<name>A0A6C0AQ01_9ZZZZ</name>
<dbReference type="PANTHER" id="PTHR22916:SF3">
    <property type="entry name" value="UDP-GLCNAC:BETAGAL BETA-1,3-N-ACETYLGLUCOSAMINYLTRANSFERASE-LIKE PROTEIN 1"/>
    <property type="match status" value="1"/>
</dbReference>
<feature type="domain" description="Glycosyltransferase 2-like" evidence="1">
    <location>
        <begin position="6"/>
        <end position="122"/>
    </location>
</feature>